<evidence type="ECO:0000256" key="3">
    <source>
        <dbReference type="ARBA" id="ARBA00023274"/>
    </source>
</evidence>
<dbReference type="OrthoDB" id="1539250at2759"/>
<dbReference type="VEuPathDB" id="ToxoDB:TGFOU_245680"/>
<dbReference type="GO" id="GO:0003735">
    <property type="term" value="F:structural constituent of ribosome"/>
    <property type="evidence" value="ECO:0007669"/>
    <property type="project" value="InterPro"/>
</dbReference>
<dbReference type="EMBL" id="AEYH02002857">
    <property type="protein sequence ID" value="KFG33932.1"/>
    <property type="molecule type" value="Genomic_DNA"/>
</dbReference>
<keyword evidence="2 4" id="KW-0689">Ribosomal protein</keyword>
<comment type="similarity">
    <text evidence="1">Belongs to the eukaryotic ribosomal protein eL21 family.</text>
</comment>
<protein>
    <submittedName>
        <fullName evidence="4">Ribosomal protein RPL21</fullName>
    </submittedName>
</protein>
<dbReference type="FunFam" id="2.30.30.70:FF:000001">
    <property type="entry name" value="60S ribosomal protein L21"/>
    <property type="match status" value="1"/>
</dbReference>
<name>A0A086JP64_TOXGO</name>
<dbReference type="GO" id="GO:1990904">
    <property type="term" value="C:ribonucleoprotein complex"/>
    <property type="evidence" value="ECO:0007669"/>
    <property type="project" value="UniProtKB-KW"/>
</dbReference>
<dbReference type="PANTHER" id="PTHR20981">
    <property type="entry name" value="60S RIBOSOMAL PROTEIN L21"/>
    <property type="match status" value="1"/>
</dbReference>
<dbReference type="Gene3D" id="2.30.30.70">
    <property type="entry name" value="Ribosomal protein L21"/>
    <property type="match status" value="1"/>
</dbReference>
<dbReference type="Pfam" id="PF01157">
    <property type="entry name" value="Ribosomal_L21e"/>
    <property type="match status" value="1"/>
</dbReference>
<dbReference type="Gene3D" id="6.10.250.3260">
    <property type="match status" value="1"/>
</dbReference>
<evidence type="ECO:0000256" key="1">
    <source>
        <dbReference type="ARBA" id="ARBA00008427"/>
    </source>
</evidence>
<proteinExistence type="inferred from homology"/>
<dbReference type="GO" id="GO:0006412">
    <property type="term" value="P:translation"/>
    <property type="evidence" value="ECO:0007669"/>
    <property type="project" value="InterPro"/>
</dbReference>
<accession>A0A086JP64</accession>
<comment type="caution">
    <text evidence="4">The sequence shown here is derived from an EMBL/GenBank/DDBJ whole genome shotgun (WGS) entry which is preliminary data.</text>
</comment>
<gene>
    <name evidence="4" type="ORF">TGFOU_245680</name>
</gene>
<dbReference type="GO" id="GO:0005840">
    <property type="term" value="C:ribosome"/>
    <property type="evidence" value="ECO:0007669"/>
    <property type="project" value="UniProtKB-KW"/>
</dbReference>
<evidence type="ECO:0000256" key="2">
    <source>
        <dbReference type="ARBA" id="ARBA00022980"/>
    </source>
</evidence>
<dbReference type="AlphaFoldDB" id="A0A086JP64"/>
<dbReference type="InterPro" id="IPR001147">
    <property type="entry name" value="Ribosomal_eL21"/>
</dbReference>
<dbReference type="InterPro" id="IPR008991">
    <property type="entry name" value="Translation_prot_SH3-like_sf"/>
</dbReference>
<dbReference type="SUPFAM" id="SSF50104">
    <property type="entry name" value="Translation proteins SH3-like domain"/>
    <property type="match status" value="1"/>
</dbReference>
<dbReference type="InterPro" id="IPR018259">
    <property type="entry name" value="Ribosomal_eL21_CS"/>
</dbReference>
<sequence>MPTSFGKRARTRQKFSKGFRRHGMPAVSRLLVIHKKGDYVDIVCDPSVQKGMPYSYYHGRTGIVFNVTQRAVGVEVNKVVGNRVIKKRIHVRLEHVRKSRCNELFLRRVKENDAAHHEAHLKGESIKTKRQIPGPKPGCFVSGTMEVLEPAPFVESY</sequence>
<dbReference type="PROSITE" id="PS01171">
    <property type="entry name" value="RIBOSOMAL_L21E"/>
    <property type="match status" value="1"/>
</dbReference>
<reference evidence="4 5" key="1">
    <citation type="submission" date="2014-07" db="EMBL/GenBank/DDBJ databases">
        <authorList>
            <person name="Sibley D."/>
            <person name="Venepally P."/>
            <person name="Karamycheva S."/>
            <person name="Hadjithomas M."/>
            <person name="Khan A."/>
            <person name="Brunk B."/>
            <person name="Roos D."/>
            <person name="Caler E."/>
            <person name="Lorenzi H."/>
        </authorList>
    </citation>
    <scope>NUCLEOTIDE SEQUENCE [LARGE SCALE GENOMIC DNA]</scope>
    <source>
        <strain evidence="4 5">FOU</strain>
    </source>
</reference>
<dbReference type="Proteomes" id="UP000028838">
    <property type="component" value="Unassembled WGS sequence"/>
</dbReference>
<dbReference type="InterPro" id="IPR036948">
    <property type="entry name" value="Ribosomal_eL21_sf"/>
</dbReference>
<evidence type="ECO:0000313" key="4">
    <source>
        <dbReference type="EMBL" id="KFG33932.1"/>
    </source>
</evidence>
<evidence type="ECO:0000313" key="5">
    <source>
        <dbReference type="Proteomes" id="UP000028838"/>
    </source>
</evidence>
<organism evidence="4 5">
    <name type="scientific">Toxoplasma gondii FOU</name>
    <dbReference type="NCBI Taxonomy" id="943167"/>
    <lineage>
        <taxon>Eukaryota</taxon>
        <taxon>Sar</taxon>
        <taxon>Alveolata</taxon>
        <taxon>Apicomplexa</taxon>
        <taxon>Conoidasida</taxon>
        <taxon>Coccidia</taxon>
        <taxon>Eucoccidiorida</taxon>
        <taxon>Eimeriorina</taxon>
        <taxon>Sarcocystidae</taxon>
        <taxon>Toxoplasma</taxon>
    </lineage>
</organism>
<keyword evidence="3" id="KW-0687">Ribonucleoprotein</keyword>